<evidence type="ECO:0000313" key="2">
    <source>
        <dbReference type="EMBL" id="KAF7267041.1"/>
    </source>
</evidence>
<keyword evidence="3" id="KW-1185">Reference proteome</keyword>
<protein>
    <submittedName>
        <fullName evidence="2">Uncharacterized protein</fullName>
    </submittedName>
</protein>
<organism evidence="2 3">
    <name type="scientific">Rhynchophorus ferrugineus</name>
    <name type="common">Red palm weevil</name>
    <name type="synonym">Curculio ferrugineus</name>
    <dbReference type="NCBI Taxonomy" id="354439"/>
    <lineage>
        <taxon>Eukaryota</taxon>
        <taxon>Metazoa</taxon>
        <taxon>Ecdysozoa</taxon>
        <taxon>Arthropoda</taxon>
        <taxon>Hexapoda</taxon>
        <taxon>Insecta</taxon>
        <taxon>Pterygota</taxon>
        <taxon>Neoptera</taxon>
        <taxon>Endopterygota</taxon>
        <taxon>Coleoptera</taxon>
        <taxon>Polyphaga</taxon>
        <taxon>Cucujiformia</taxon>
        <taxon>Curculionidae</taxon>
        <taxon>Dryophthorinae</taxon>
        <taxon>Rhynchophorus</taxon>
    </lineage>
</organism>
<proteinExistence type="predicted"/>
<name>A0A834M092_RHYFE</name>
<sequence>MVLSCLGPLGSAPWRKSAESAGAREAHTALHKTKNRQREIRGTWLERMTTPATERKRNRNEFITGYALRLVIRRERSEIRCRYSFLKPFTSFPVKSSKRRRDFAYTKTVVSSKHQVFTGKIHNAHSFVKYTKIA</sequence>
<feature type="compositionally biased region" description="Basic and acidic residues" evidence="1">
    <location>
        <begin position="16"/>
        <end position="28"/>
    </location>
</feature>
<accession>A0A834M092</accession>
<reference evidence="2" key="1">
    <citation type="submission" date="2020-08" db="EMBL/GenBank/DDBJ databases">
        <title>Genome sequencing and assembly of the red palm weevil Rhynchophorus ferrugineus.</title>
        <authorList>
            <person name="Dias G.B."/>
            <person name="Bergman C.M."/>
            <person name="Manee M."/>
        </authorList>
    </citation>
    <scope>NUCLEOTIDE SEQUENCE</scope>
    <source>
        <strain evidence="2">AA-2017</strain>
        <tissue evidence="2">Whole larva</tissue>
    </source>
</reference>
<evidence type="ECO:0000256" key="1">
    <source>
        <dbReference type="SAM" id="MobiDB-lite"/>
    </source>
</evidence>
<feature type="region of interest" description="Disordered" evidence="1">
    <location>
        <begin position="14"/>
        <end position="38"/>
    </location>
</feature>
<comment type="caution">
    <text evidence="2">The sequence shown here is derived from an EMBL/GenBank/DDBJ whole genome shotgun (WGS) entry which is preliminary data.</text>
</comment>
<evidence type="ECO:0000313" key="3">
    <source>
        <dbReference type="Proteomes" id="UP000625711"/>
    </source>
</evidence>
<gene>
    <name evidence="2" type="ORF">GWI33_019699</name>
</gene>
<dbReference type="EMBL" id="JAACXV010014474">
    <property type="protein sequence ID" value="KAF7267041.1"/>
    <property type="molecule type" value="Genomic_DNA"/>
</dbReference>
<dbReference type="AlphaFoldDB" id="A0A834M092"/>
<dbReference type="Proteomes" id="UP000625711">
    <property type="component" value="Unassembled WGS sequence"/>
</dbReference>